<dbReference type="EMBL" id="JBEAFC010000007">
    <property type="protein sequence ID" value="KAL1551223.1"/>
    <property type="molecule type" value="Genomic_DNA"/>
</dbReference>
<evidence type="ECO:0000256" key="1">
    <source>
        <dbReference type="ARBA" id="ARBA00004123"/>
    </source>
</evidence>
<dbReference type="AlphaFoldDB" id="A0ABD1H711"/>
<comment type="caution">
    <text evidence="10">The sequence shown here is derived from an EMBL/GenBank/DDBJ whole genome shotgun (WGS) entry which is preliminary data.</text>
</comment>
<evidence type="ECO:0000256" key="3">
    <source>
        <dbReference type="ARBA" id="ARBA00023015"/>
    </source>
</evidence>
<keyword evidence="5" id="KW-0804">Transcription</keyword>
<feature type="compositionally biased region" description="Basic and acidic residues" evidence="7">
    <location>
        <begin position="205"/>
        <end position="241"/>
    </location>
</feature>
<feature type="compositionally biased region" description="Basic residues" evidence="7">
    <location>
        <begin position="99"/>
        <end position="111"/>
    </location>
</feature>
<keyword evidence="6" id="KW-0539">Nucleus</keyword>
<dbReference type="PROSITE" id="PS51370">
    <property type="entry name" value="R"/>
    <property type="match status" value="1"/>
</dbReference>
<dbReference type="PROSITE" id="PS51369">
    <property type="entry name" value="TCP"/>
    <property type="match status" value="1"/>
</dbReference>
<evidence type="ECO:0000256" key="6">
    <source>
        <dbReference type="ARBA" id="ARBA00023242"/>
    </source>
</evidence>
<feature type="domain" description="R" evidence="9">
    <location>
        <begin position="217"/>
        <end position="234"/>
    </location>
</feature>
<dbReference type="InterPro" id="IPR005333">
    <property type="entry name" value="Transcription_factor_TCP"/>
</dbReference>
<reference evidence="10 11" key="1">
    <citation type="submission" date="2024-06" db="EMBL/GenBank/DDBJ databases">
        <title>A chromosome level genome sequence of Diviner's sage (Salvia divinorum).</title>
        <authorList>
            <person name="Ford S.A."/>
            <person name="Ro D.-K."/>
            <person name="Ness R.W."/>
            <person name="Phillips M.A."/>
        </authorList>
    </citation>
    <scope>NUCLEOTIDE SEQUENCE [LARGE SCALE GENOMIC DNA]</scope>
    <source>
        <strain evidence="10">SAF-2024a</strain>
        <tissue evidence="10">Leaf</tissue>
    </source>
</reference>
<dbReference type="GO" id="GO:0003677">
    <property type="term" value="F:DNA binding"/>
    <property type="evidence" value="ECO:0007669"/>
    <property type="project" value="UniProtKB-KW"/>
</dbReference>
<evidence type="ECO:0000313" key="11">
    <source>
        <dbReference type="Proteomes" id="UP001567538"/>
    </source>
</evidence>
<feature type="region of interest" description="Disordered" evidence="7">
    <location>
        <begin position="196"/>
        <end position="256"/>
    </location>
</feature>
<evidence type="ECO:0000256" key="4">
    <source>
        <dbReference type="ARBA" id="ARBA00023125"/>
    </source>
</evidence>
<comment type="subcellular location">
    <subcellularLocation>
        <location evidence="1">Nucleus</location>
    </subcellularLocation>
</comment>
<evidence type="ECO:0000256" key="5">
    <source>
        <dbReference type="ARBA" id="ARBA00023163"/>
    </source>
</evidence>
<dbReference type="GO" id="GO:0005634">
    <property type="term" value="C:nucleus"/>
    <property type="evidence" value="ECO:0007669"/>
    <property type="project" value="UniProtKB-SubCell"/>
</dbReference>
<proteinExistence type="predicted"/>
<evidence type="ECO:0000259" key="8">
    <source>
        <dbReference type="PROSITE" id="PS51369"/>
    </source>
</evidence>
<dbReference type="PANTHER" id="PTHR31072">
    <property type="entry name" value="TRANSCRIPTION FACTOR TCP4-RELATED"/>
    <property type="match status" value="1"/>
</dbReference>
<gene>
    <name evidence="10" type="ORF">AAHA92_19093</name>
</gene>
<evidence type="ECO:0000256" key="7">
    <source>
        <dbReference type="SAM" id="MobiDB-lite"/>
    </source>
</evidence>
<dbReference type="Pfam" id="PF03634">
    <property type="entry name" value="TCP"/>
    <property type="match status" value="1"/>
</dbReference>
<sequence length="344" mass="38514">MFPFGENPFEPSFKKPPFQLYDQIQNPIIAKHDESPFFSNFPSPFFDEHELPLHQILPKPSIPTTLASSSSDHPKKISHPTKKDPPKPKQKQAVSAAPPRKRTGKKDRHSKICTAQGIRDRRMRLSLQVARKFFDLQDMLGYDKASKTIEWLFTKSKKAIKELAKDTTVSITMSDGKTESFVSECEVVSGIEENCSNNGGLAAAEDEKRPRKTANTRESREKARERARSRTEEKMMGKRIESSPSRDVLEKLGSSSSTAPFDRERVFAYADYAPFVQPPSDAGTIEKLLGNSSSAAAAAVSCCSDPTTSFMGFLENWDLDRLNYAGNHNSIYSATTPDFPLFHQ</sequence>
<keyword evidence="3" id="KW-0805">Transcription regulation</keyword>
<feature type="region of interest" description="Disordered" evidence="7">
    <location>
        <begin position="59"/>
        <end position="112"/>
    </location>
</feature>
<feature type="compositionally biased region" description="Polar residues" evidence="7">
    <location>
        <begin position="62"/>
        <end position="71"/>
    </location>
</feature>
<evidence type="ECO:0000313" key="10">
    <source>
        <dbReference type="EMBL" id="KAL1551223.1"/>
    </source>
</evidence>
<keyword evidence="11" id="KW-1185">Reference proteome</keyword>
<dbReference type="Proteomes" id="UP001567538">
    <property type="component" value="Unassembled WGS sequence"/>
</dbReference>
<keyword evidence="2" id="KW-0217">Developmental protein</keyword>
<dbReference type="InterPro" id="IPR017888">
    <property type="entry name" value="CYC/TB1_R_domain"/>
</dbReference>
<evidence type="ECO:0000259" key="9">
    <source>
        <dbReference type="PROSITE" id="PS51370"/>
    </source>
</evidence>
<evidence type="ECO:0000256" key="2">
    <source>
        <dbReference type="ARBA" id="ARBA00022473"/>
    </source>
</evidence>
<dbReference type="InterPro" id="IPR017887">
    <property type="entry name" value="TF_TCP_subgr"/>
</dbReference>
<protein>
    <submittedName>
        <fullName evidence="10">Transcription factor CYCLOIDEA-like</fullName>
    </submittedName>
</protein>
<keyword evidence="4" id="KW-0238">DNA-binding</keyword>
<feature type="domain" description="TCP" evidence="8">
    <location>
        <begin position="105"/>
        <end position="163"/>
    </location>
</feature>
<dbReference type="PANTHER" id="PTHR31072:SF227">
    <property type="entry name" value="TRANSCRIPTION FACTOR TCP12-LIKE"/>
    <property type="match status" value="1"/>
</dbReference>
<accession>A0ABD1H711</accession>
<name>A0ABD1H711_SALDI</name>
<organism evidence="10 11">
    <name type="scientific">Salvia divinorum</name>
    <name type="common">Maria pastora</name>
    <name type="synonym">Diviner's sage</name>
    <dbReference type="NCBI Taxonomy" id="28513"/>
    <lineage>
        <taxon>Eukaryota</taxon>
        <taxon>Viridiplantae</taxon>
        <taxon>Streptophyta</taxon>
        <taxon>Embryophyta</taxon>
        <taxon>Tracheophyta</taxon>
        <taxon>Spermatophyta</taxon>
        <taxon>Magnoliopsida</taxon>
        <taxon>eudicotyledons</taxon>
        <taxon>Gunneridae</taxon>
        <taxon>Pentapetalae</taxon>
        <taxon>asterids</taxon>
        <taxon>lamiids</taxon>
        <taxon>Lamiales</taxon>
        <taxon>Lamiaceae</taxon>
        <taxon>Nepetoideae</taxon>
        <taxon>Mentheae</taxon>
        <taxon>Salviinae</taxon>
        <taxon>Salvia</taxon>
        <taxon>Salvia subgen. Calosphace</taxon>
    </lineage>
</organism>